<proteinExistence type="inferred from homology"/>
<comment type="caution">
    <text evidence="7">The sequence shown here is derived from an EMBL/GenBank/DDBJ whole genome shotgun (WGS) entry which is preliminary data.</text>
</comment>
<evidence type="ECO:0000313" key="7">
    <source>
        <dbReference type="EMBL" id="KAH9296822.1"/>
    </source>
</evidence>
<evidence type="ECO:0000256" key="2">
    <source>
        <dbReference type="ARBA" id="ARBA00012955"/>
    </source>
</evidence>
<keyword evidence="3 6" id="KW-0808">Transferase</keyword>
<evidence type="ECO:0000256" key="6">
    <source>
        <dbReference type="RuleBase" id="RU003330"/>
    </source>
</evidence>
<comment type="similarity">
    <text evidence="1 6">Belongs to the adenylate kinase family.</text>
</comment>
<dbReference type="Proteomes" id="UP000824469">
    <property type="component" value="Unassembled WGS sequence"/>
</dbReference>
<evidence type="ECO:0000256" key="3">
    <source>
        <dbReference type="ARBA" id="ARBA00022679"/>
    </source>
</evidence>
<dbReference type="InterPro" id="IPR027417">
    <property type="entry name" value="P-loop_NTPase"/>
</dbReference>
<dbReference type="GO" id="GO:0004017">
    <property type="term" value="F:AMP kinase activity"/>
    <property type="evidence" value="ECO:0007669"/>
    <property type="project" value="UniProtKB-EC"/>
</dbReference>
<evidence type="ECO:0000256" key="5">
    <source>
        <dbReference type="ARBA" id="ARBA00022777"/>
    </source>
</evidence>
<feature type="non-terminal residue" evidence="7">
    <location>
        <position position="1"/>
    </location>
</feature>
<organism evidence="7 8">
    <name type="scientific">Taxus chinensis</name>
    <name type="common">Chinese yew</name>
    <name type="synonym">Taxus wallichiana var. chinensis</name>
    <dbReference type="NCBI Taxonomy" id="29808"/>
    <lineage>
        <taxon>Eukaryota</taxon>
        <taxon>Viridiplantae</taxon>
        <taxon>Streptophyta</taxon>
        <taxon>Embryophyta</taxon>
        <taxon>Tracheophyta</taxon>
        <taxon>Spermatophyta</taxon>
        <taxon>Pinopsida</taxon>
        <taxon>Pinidae</taxon>
        <taxon>Conifers II</taxon>
        <taxon>Cupressales</taxon>
        <taxon>Taxaceae</taxon>
        <taxon>Taxus</taxon>
    </lineage>
</organism>
<keyword evidence="8" id="KW-1185">Reference proteome</keyword>
<dbReference type="InterPro" id="IPR033690">
    <property type="entry name" value="Adenylat_kinase_CS"/>
</dbReference>
<evidence type="ECO:0000313" key="8">
    <source>
        <dbReference type="Proteomes" id="UP000824469"/>
    </source>
</evidence>
<keyword evidence="5 6" id="KW-0418">Kinase</keyword>
<feature type="non-terminal residue" evidence="7">
    <location>
        <position position="88"/>
    </location>
</feature>
<dbReference type="EMBL" id="JAHRHJ020000010">
    <property type="protein sequence ID" value="KAH9296822.1"/>
    <property type="molecule type" value="Genomic_DNA"/>
</dbReference>
<sequence>YGLVHISAGDLLRSEVTAGTEYGKKAKEFMEKGLLVPDEIVVTMVKRRLAQQDAQETGWLLDGYPRSLSQAQVLENLEIKPDIFLVLD</sequence>
<dbReference type="SUPFAM" id="SSF52540">
    <property type="entry name" value="P-loop containing nucleoside triphosphate hydrolases"/>
    <property type="match status" value="1"/>
</dbReference>
<dbReference type="Pfam" id="PF00406">
    <property type="entry name" value="ADK"/>
    <property type="match status" value="1"/>
</dbReference>
<dbReference type="GO" id="GO:0005524">
    <property type="term" value="F:ATP binding"/>
    <property type="evidence" value="ECO:0007669"/>
    <property type="project" value="InterPro"/>
</dbReference>
<gene>
    <name evidence="7" type="ORF">KI387_028504</name>
</gene>
<evidence type="ECO:0000256" key="4">
    <source>
        <dbReference type="ARBA" id="ARBA00022741"/>
    </source>
</evidence>
<dbReference type="CDD" id="cd01428">
    <property type="entry name" value="ADK"/>
    <property type="match status" value="1"/>
</dbReference>
<keyword evidence="4" id="KW-0547">Nucleotide-binding</keyword>
<protein>
    <recommendedName>
        <fullName evidence="2">adenylate kinase</fullName>
        <ecNumber evidence="2">2.7.4.3</ecNumber>
    </recommendedName>
</protein>
<dbReference type="PRINTS" id="PR00094">
    <property type="entry name" value="ADENYLTKNASE"/>
</dbReference>
<dbReference type="EC" id="2.7.4.3" evidence="2"/>
<dbReference type="OMA" id="HMISCLM"/>
<reference evidence="7 8" key="1">
    <citation type="journal article" date="2021" name="Nat. Plants">
        <title>The Taxus genome provides insights into paclitaxel biosynthesis.</title>
        <authorList>
            <person name="Xiong X."/>
            <person name="Gou J."/>
            <person name="Liao Q."/>
            <person name="Li Y."/>
            <person name="Zhou Q."/>
            <person name="Bi G."/>
            <person name="Li C."/>
            <person name="Du R."/>
            <person name="Wang X."/>
            <person name="Sun T."/>
            <person name="Guo L."/>
            <person name="Liang H."/>
            <person name="Lu P."/>
            <person name="Wu Y."/>
            <person name="Zhang Z."/>
            <person name="Ro D.K."/>
            <person name="Shang Y."/>
            <person name="Huang S."/>
            <person name="Yan J."/>
        </authorList>
    </citation>
    <scope>NUCLEOTIDE SEQUENCE [LARGE SCALE GENOMIC DNA]</scope>
    <source>
        <strain evidence="7">Ta-2019</strain>
    </source>
</reference>
<dbReference type="PANTHER" id="PTHR23359">
    <property type="entry name" value="NUCLEOTIDE KINASE"/>
    <property type="match status" value="1"/>
</dbReference>
<dbReference type="InterPro" id="IPR000850">
    <property type="entry name" value="Adenylat/UMP-CMP_kin"/>
</dbReference>
<evidence type="ECO:0000256" key="1">
    <source>
        <dbReference type="ARBA" id="ARBA00007220"/>
    </source>
</evidence>
<dbReference type="PROSITE" id="PS00113">
    <property type="entry name" value="ADENYLATE_KINASE"/>
    <property type="match status" value="1"/>
</dbReference>
<dbReference type="AlphaFoldDB" id="A0AA38C9Z6"/>
<name>A0AA38C9Z6_TAXCH</name>
<dbReference type="Gene3D" id="3.40.50.300">
    <property type="entry name" value="P-loop containing nucleotide triphosphate hydrolases"/>
    <property type="match status" value="1"/>
</dbReference>
<accession>A0AA38C9Z6</accession>